<name>A0A917HYF1_9FLAO</name>
<feature type="chain" id="PRO_5037066430" description="Histidine phosphatase superfamily (Branch 1)" evidence="1">
    <location>
        <begin position="19"/>
        <end position="166"/>
    </location>
</feature>
<sequence>MKKILFLFVFFCSVAIYAQETTTYYLIRHAEKNRSDSNNKDPYLNLKGLNRADNWAEVLSAVKFDMVYTTGYNRTKQTAMPTAELNKLPLLLYNPGKMYDAAFKNNTKGKNILVVGHSNTTPAFVNKILGEKKYENIDDSNNANLYIVTVTKETVTSVLIKVPFKG</sequence>
<dbReference type="InterPro" id="IPR029033">
    <property type="entry name" value="His_PPase_superfam"/>
</dbReference>
<evidence type="ECO:0000313" key="3">
    <source>
        <dbReference type="Proteomes" id="UP000633278"/>
    </source>
</evidence>
<dbReference type="SUPFAM" id="SSF53254">
    <property type="entry name" value="Phosphoglycerate mutase-like"/>
    <property type="match status" value="1"/>
</dbReference>
<keyword evidence="3" id="KW-1185">Reference proteome</keyword>
<comment type="caution">
    <text evidence="2">The sequence shown here is derived from an EMBL/GenBank/DDBJ whole genome shotgun (WGS) entry which is preliminary data.</text>
</comment>
<dbReference type="AlphaFoldDB" id="A0A917HYF1"/>
<dbReference type="RefSeq" id="WP_188598744.1">
    <property type="nucleotide sequence ID" value="NZ_BMJW01000002.1"/>
</dbReference>
<dbReference type="InterPro" id="IPR013078">
    <property type="entry name" value="His_Pase_superF_clade-1"/>
</dbReference>
<accession>A0A917HYF1</accession>
<evidence type="ECO:0000256" key="1">
    <source>
        <dbReference type="SAM" id="SignalP"/>
    </source>
</evidence>
<protein>
    <recommendedName>
        <fullName evidence="4">Histidine phosphatase superfamily (Branch 1)</fullName>
    </recommendedName>
</protein>
<dbReference type="Proteomes" id="UP000633278">
    <property type="component" value="Unassembled WGS sequence"/>
</dbReference>
<dbReference type="EMBL" id="BMJW01000002">
    <property type="protein sequence ID" value="GGG98238.1"/>
    <property type="molecule type" value="Genomic_DNA"/>
</dbReference>
<evidence type="ECO:0000313" key="2">
    <source>
        <dbReference type="EMBL" id="GGG98238.1"/>
    </source>
</evidence>
<reference evidence="2" key="1">
    <citation type="journal article" date="2014" name="Int. J. Syst. Evol. Microbiol.">
        <title>Complete genome sequence of Corynebacterium casei LMG S-19264T (=DSM 44701T), isolated from a smear-ripened cheese.</title>
        <authorList>
            <consortium name="US DOE Joint Genome Institute (JGI-PGF)"/>
            <person name="Walter F."/>
            <person name="Albersmeier A."/>
            <person name="Kalinowski J."/>
            <person name="Ruckert C."/>
        </authorList>
    </citation>
    <scope>NUCLEOTIDE SEQUENCE</scope>
    <source>
        <strain evidence="2">CGMCC 1.15763</strain>
    </source>
</reference>
<dbReference type="Gene3D" id="3.40.50.1240">
    <property type="entry name" value="Phosphoglycerate mutase-like"/>
    <property type="match status" value="1"/>
</dbReference>
<reference evidence="2" key="2">
    <citation type="submission" date="2020-09" db="EMBL/GenBank/DDBJ databases">
        <authorList>
            <person name="Sun Q."/>
            <person name="Zhou Y."/>
        </authorList>
    </citation>
    <scope>NUCLEOTIDE SEQUENCE</scope>
    <source>
        <strain evidence="2">CGMCC 1.15763</strain>
    </source>
</reference>
<proteinExistence type="predicted"/>
<keyword evidence="1" id="KW-0732">Signal</keyword>
<dbReference type="CDD" id="cd07040">
    <property type="entry name" value="HP"/>
    <property type="match status" value="1"/>
</dbReference>
<dbReference type="Pfam" id="PF00300">
    <property type="entry name" value="His_Phos_1"/>
    <property type="match status" value="1"/>
</dbReference>
<gene>
    <name evidence="2" type="ORF">GCM10011416_15410</name>
</gene>
<feature type="signal peptide" evidence="1">
    <location>
        <begin position="1"/>
        <end position="18"/>
    </location>
</feature>
<evidence type="ECO:0008006" key="4">
    <source>
        <dbReference type="Google" id="ProtNLM"/>
    </source>
</evidence>
<organism evidence="2 3">
    <name type="scientific">Polaribacter pacificus</name>
    <dbReference type="NCBI Taxonomy" id="1775173"/>
    <lineage>
        <taxon>Bacteria</taxon>
        <taxon>Pseudomonadati</taxon>
        <taxon>Bacteroidota</taxon>
        <taxon>Flavobacteriia</taxon>
        <taxon>Flavobacteriales</taxon>
        <taxon>Flavobacteriaceae</taxon>
    </lineage>
</organism>